<accession>A0A2B7XB50</accession>
<organism evidence="8 9">
    <name type="scientific">Polytolypa hystricis (strain UAMH7299)</name>
    <dbReference type="NCBI Taxonomy" id="1447883"/>
    <lineage>
        <taxon>Eukaryota</taxon>
        <taxon>Fungi</taxon>
        <taxon>Dikarya</taxon>
        <taxon>Ascomycota</taxon>
        <taxon>Pezizomycotina</taxon>
        <taxon>Eurotiomycetes</taxon>
        <taxon>Eurotiomycetidae</taxon>
        <taxon>Onygenales</taxon>
        <taxon>Onygenales incertae sedis</taxon>
        <taxon>Polytolypa</taxon>
    </lineage>
</organism>
<feature type="compositionally biased region" description="Gly residues" evidence="5">
    <location>
        <begin position="163"/>
        <end position="172"/>
    </location>
</feature>
<dbReference type="OrthoDB" id="20872at2759"/>
<reference evidence="8 9" key="1">
    <citation type="submission" date="2017-10" db="EMBL/GenBank/DDBJ databases">
        <title>Comparative genomics in systemic dimorphic fungi from Ajellomycetaceae.</title>
        <authorList>
            <person name="Munoz J.F."/>
            <person name="Mcewen J.G."/>
            <person name="Clay O.K."/>
            <person name="Cuomo C.A."/>
        </authorList>
    </citation>
    <scope>NUCLEOTIDE SEQUENCE [LARGE SCALE GENOMIC DNA]</scope>
    <source>
        <strain evidence="8 9">UAMH7299</strain>
    </source>
</reference>
<feature type="domain" description="MARVEL" evidence="7">
    <location>
        <begin position="11"/>
        <end position="132"/>
    </location>
</feature>
<evidence type="ECO:0000313" key="9">
    <source>
        <dbReference type="Proteomes" id="UP000224634"/>
    </source>
</evidence>
<dbReference type="Proteomes" id="UP000224634">
    <property type="component" value="Unassembled WGS sequence"/>
</dbReference>
<feature type="transmembrane region" description="Helical" evidence="6">
    <location>
        <begin position="45"/>
        <end position="62"/>
    </location>
</feature>
<gene>
    <name evidence="8" type="ORF">AJ80_08225</name>
</gene>
<name>A0A2B7XB50_POLH7</name>
<evidence type="ECO:0000256" key="1">
    <source>
        <dbReference type="ARBA" id="ARBA00004141"/>
    </source>
</evidence>
<dbReference type="InterPro" id="IPR008253">
    <property type="entry name" value="Marvel"/>
</dbReference>
<comment type="subcellular location">
    <subcellularLocation>
        <location evidence="1">Membrane</location>
        <topology evidence="1">Multi-pass membrane protein</topology>
    </subcellularLocation>
</comment>
<dbReference type="Pfam" id="PF01284">
    <property type="entry name" value="MARVEL"/>
    <property type="match status" value="1"/>
</dbReference>
<keyword evidence="4 6" id="KW-0472">Membrane</keyword>
<dbReference type="STRING" id="1447883.A0A2B7XB50"/>
<proteinExistence type="predicted"/>
<dbReference type="PANTHER" id="PTHR39608:SF2">
    <property type="entry name" value="MARVEL DOMAIN-CONTAINING PROTEIN"/>
    <property type="match status" value="1"/>
</dbReference>
<keyword evidence="2 6" id="KW-0812">Transmembrane</keyword>
<evidence type="ECO:0000256" key="3">
    <source>
        <dbReference type="ARBA" id="ARBA00022989"/>
    </source>
</evidence>
<evidence type="ECO:0000256" key="4">
    <source>
        <dbReference type="ARBA" id="ARBA00023136"/>
    </source>
</evidence>
<evidence type="ECO:0000256" key="6">
    <source>
        <dbReference type="SAM" id="Phobius"/>
    </source>
</evidence>
<keyword evidence="3 6" id="KW-1133">Transmembrane helix</keyword>
<feature type="region of interest" description="Disordered" evidence="5">
    <location>
        <begin position="150"/>
        <end position="172"/>
    </location>
</feature>
<evidence type="ECO:0000259" key="7">
    <source>
        <dbReference type="Pfam" id="PF01284"/>
    </source>
</evidence>
<evidence type="ECO:0000313" key="8">
    <source>
        <dbReference type="EMBL" id="PGH06119.1"/>
    </source>
</evidence>
<keyword evidence="9" id="KW-1185">Reference proteome</keyword>
<dbReference type="PANTHER" id="PTHR39608">
    <property type="entry name" value="INTEGRAL MEMBRANE PROTEIN (AFU_ORTHOLOGUE AFUA_5G08640)"/>
    <property type="match status" value="1"/>
</dbReference>
<evidence type="ECO:0000256" key="2">
    <source>
        <dbReference type="ARBA" id="ARBA00022692"/>
    </source>
</evidence>
<dbReference type="AlphaFoldDB" id="A0A2B7XB50"/>
<feature type="transmembrane region" description="Helical" evidence="6">
    <location>
        <begin position="12"/>
        <end position="33"/>
    </location>
</feature>
<comment type="caution">
    <text evidence="8">The sequence shown here is derived from an EMBL/GenBank/DDBJ whole genome shotgun (WGS) entry which is preliminary data.</text>
</comment>
<feature type="transmembrane region" description="Helical" evidence="6">
    <location>
        <begin position="69"/>
        <end position="92"/>
    </location>
</feature>
<dbReference type="GO" id="GO:0016020">
    <property type="term" value="C:membrane"/>
    <property type="evidence" value="ECO:0007669"/>
    <property type="project" value="UniProtKB-SubCell"/>
</dbReference>
<evidence type="ECO:0000256" key="5">
    <source>
        <dbReference type="SAM" id="MobiDB-lite"/>
    </source>
</evidence>
<dbReference type="EMBL" id="PDNA01000181">
    <property type="protein sequence ID" value="PGH06119.1"/>
    <property type="molecule type" value="Genomic_DNA"/>
</dbReference>
<feature type="transmembrane region" description="Helical" evidence="6">
    <location>
        <begin position="112"/>
        <end position="136"/>
    </location>
</feature>
<sequence length="172" mass="19355">MGALNMGLRGLLFFFRFIVWGSAAIVLGINSYFIHNFSTNQHQKYIEIISAISLAFFLPGLLSPFIPRIGALAFIIDITFSYLWLAGFIFLAQDYNWRDCHANTPPGGRCSLKYAMEAFTFITFFFALMAALLEIYNLWTYHQRRSTTTTHNKELPRTSAETGGTGTTAGVV</sequence>
<protein>
    <recommendedName>
        <fullName evidence="7">MARVEL domain-containing protein</fullName>
    </recommendedName>
</protein>